<dbReference type="EMBL" id="CP006835">
    <property type="protein sequence ID" value="AGZ54047.1"/>
    <property type="molecule type" value="Genomic_DNA"/>
</dbReference>
<dbReference type="KEGG" id="mkn:MKAN_05900"/>
<accession>U5WYQ4</accession>
<sequence length="52" mass="4888">MGALLAGLQGCPGRADRRGFGHPTTAAAGDPPATAGGNGTMIAAATARNAAP</sequence>
<feature type="compositionally biased region" description="Low complexity" evidence="1">
    <location>
        <begin position="21"/>
        <end position="35"/>
    </location>
</feature>
<feature type="region of interest" description="Disordered" evidence="1">
    <location>
        <begin position="1"/>
        <end position="39"/>
    </location>
</feature>
<dbReference type="AlphaFoldDB" id="U5WYQ4"/>
<protein>
    <submittedName>
        <fullName evidence="2">Uncharacterized protein</fullName>
    </submittedName>
</protein>
<evidence type="ECO:0000313" key="2">
    <source>
        <dbReference type="EMBL" id="AGZ54047.1"/>
    </source>
</evidence>
<evidence type="ECO:0000256" key="1">
    <source>
        <dbReference type="SAM" id="MobiDB-lite"/>
    </source>
</evidence>
<reference evidence="2 3" key="1">
    <citation type="submission" date="2013-10" db="EMBL/GenBank/DDBJ databases">
        <title>Genome sequence of Mycobacterium kansasii.</title>
        <authorList>
            <consortium name="McGill University Mycobacterium genome consortium"/>
            <person name="Veyrier F.J."/>
            <person name="Behr M.A."/>
        </authorList>
    </citation>
    <scope>NUCLEOTIDE SEQUENCE [LARGE SCALE GENOMIC DNA]</scope>
    <source>
        <strain evidence="2 3">ATCC 12478</strain>
    </source>
</reference>
<organism evidence="2 3">
    <name type="scientific">Mycobacterium kansasii ATCC 12478</name>
    <dbReference type="NCBI Taxonomy" id="557599"/>
    <lineage>
        <taxon>Bacteria</taxon>
        <taxon>Bacillati</taxon>
        <taxon>Actinomycetota</taxon>
        <taxon>Actinomycetes</taxon>
        <taxon>Mycobacteriales</taxon>
        <taxon>Mycobacteriaceae</taxon>
        <taxon>Mycobacterium</taxon>
    </lineage>
</organism>
<gene>
    <name evidence="2" type="ORF">MKAN_05900</name>
</gene>
<name>U5WYQ4_MYCKA</name>
<evidence type="ECO:0000313" key="3">
    <source>
        <dbReference type="Proteomes" id="UP000017786"/>
    </source>
</evidence>
<proteinExistence type="predicted"/>
<dbReference type="HOGENOM" id="CLU_3082048_0_0_11"/>
<dbReference type="Proteomes" id="UP000017786">
    <property type="component" value="Chromosome"/>
</dbReference>